<name>E9EHQ9_METAQ</name>
<dbReference type="HOGENOM" id="CLU_023464_1_0_1"/>
<dbReference type="Proteomes" id="UP000002499">
    <property type="component" value="Unassembled WGS sequence"/>
</dbReference>
<evidence type="ECO:0000313" key="2">
    <source>
        <dbReference type="EMBL" id="EFY84561.1"/>
    </source>
</evidence>
<gene>
    <name evidence="2" type="ORF">MAC_09407</name>
</gene>
<dbReference type="EMBL" id="GL698618">
    <property type="protein sequence ID" value="EFY84561.1"/>
    <property type="molecule type" value="Genomic_DNA"/>
</dbReference>
<dbReference type="OrthoDB" id="4935125at2759"/>
<accession>E9EHQ9</accession>
<dbReference type="InParanoid" id="E9EHQ9"/>
<dbReference type="eggNOG" id="ENOG502SM97">
    <property type="taxonomic scope" value="Eukaryota"/>
</dbReference>
<reference evidence="2 3" key="1">
    <citation type="journal article" date="2011" name="PLoS Genet.">
        <title>Genome sequencing and comparative transcriptomics of the model entomopathogenic fungi Metarhizium anisopliae and M. acridum.</title>
        <authorList>
            <person name="Gao Q."/>
            <person name="Jin K."/>
            <person name="Ying S.H."/>
            <person name="Zhang Y."/>
            <person name="Xiao G."/>
            <person name="Shang Y."/>
            <person name="Duan Z."/>
            <person name="Hu X."/>
            <person name="Xie X.Q."/>
            <person name="Zhou G."/>
            <person name="Peng G."/>
            <person name="Luo Z."/>
            <person name="Huang W."/>
            <person name="Wang B."/>
            <person name="Fang W."/>
            <person name="Wang S."/>
            <person name="Zhong Y."/>
            <person name="Ma L.J."/>
            <person name="St Leger R.J."/>
            <person name="Zhao G.P."/>
            <person name="Pei Y."/>
            <person name="Feng M.G."/>
            <person name="Xia Y."/>
            <person name="Wang C."/>
        </authorList>
    </citation>
    <scope>NUCLEOTIDE SEQUENCE [LARGE SCALE GENOMIC DNA]</scope>
    <source>
        <strain evidence="2 3">CQMa 102</strain>
    </source>
</reference>
<dbReference type="OMA" id="VNCVGDA"/>
<keyword evidence="3" id="KW-1185">Reference proteome</keyword>
<evidence type="ECO:0000259" key="1">
    <source>
        <dbReference type="Pfam" id="PF20183"/>
    </source>
</evidence>
<sequence length="521" mass="59879">MAEWTTLPYDVHLIILNMAFAQLTAPEEHQAVGGPLKRTHGLMPSHALVCRDWFKFFERETYRAIFVTQASLDNISRFTRRQRSMVRYLWVKIDLFSYGCPDCAVDSFQSLPLRRKVNASLIAYTIRRTLNLLSSWDTEQGPEAPGLTLEFSACSPSDMEHVFHNDLHFDTSPFDVEGPLERNRPDLSILGHGWIRGRRIFPHRLASIDLVAGFSSMPLDELPAVPAVTNFVVRRQTRWHFGPSALAKVVQKLPGLRRVLIESWRQFHWFPQKGSYRGDNAVETDIATTLFDSLPDTVQSLTMFEDFNEDYNFMFHKFPRVREWDAPAELVRTPAVLVGRALARRSQRLQSLNASYMVDARDFFSEAVKPGYSWDHLTVLSLTSRHLNSSSEDTVIHQMLANAGRVALKMPALTRLDIWNGTKGNVCGFRYEVTWRQASIEWHSNRLLSLSADVVRAWERAAYRHTGGGGLLVKDPRIVRNKYIRSHATAMEILGLQDQVLHPVSFRQIACETSRYWFKHY</sequence>
<proteinExistence type="predicted"/>
<organism evidence="3">
    <name type="scientific">Metarhizium acridum (strain CQMa 102)</name>
    <dbReference type="NCBI Taxonomy" id="655827"/>
    <lineage>
        <taxon>Eukaryota</taxon>
        <taxon>Fungi</taxon>
        <taxon>Dikarya</taxon>
        <taxon>Ascomycota</taxon>
        <taxon>Pezizomycotina</taxon>
        <taxon>Sordariomycetes</taxon>
        <taxon>Hypocreomycetidae</taxon>
        <taxon>Hypocreales</taxon>
        <taxon>Clavicipitaceae</taxon>
        <taxon>Metarhizium</taxon>
    </lineage>
</organism>
<dbReference type="Pfam" id="PF20183">
    <property type="entry name" value="DUF6546"/>
    <property type="match status" value="1"/>
</dbReference>
<dbReference type="InterPro" id="IPR046676">
    <property type="entry name" value="DUF6546"/>
</dbReference>
<evidence type="ECO:0000313" key="3">
    <source>
        <dbReference type="Proteomes" id="UP000002499"/>
    </source>
</evidence>
<protein>
    <recommendedName>
        <fullName evidence="1">DUF6546 domain-containing protein</fullName>
    </recommendedName>
</protein>
<dbReference type="AlphaFoldDB" id="E9EHQ9"/>
<feature type="domain" description="DUF6546" evidence="1">
    <location>
        <begin position="293"/>
        <end position="502"/>
    </location>
</feature>